<name>A0A0T5VRU2_9SPHI</name>
<dbReference type="Pfam" id="PF07715">
    <property type="entry name" value="Plug"/>
    <property type="match status" value="1"/>
</dbReference>
<evidence type="ECO:0000256" key="6">
    <source>
        <dbReference type="ARBA" id="ARBA00023237"/>
    </source>
</evidence>
<evidence type="ECO:0000259" key="9">
    <source>
        <dbReference type="Pfam" id="PF07715"/>
    </source>
</evidence>
<comment type="caution">
    <text evidence="10">The sequence shown here is derived from an EMBL/GenBank/DDBJ whole genome shotgun (WGS) entry which is preliminary data.</text>
</comment>
<evidence type="ECO:0000259" key="8">
    <source>
        <dbReference type="Pfam" id="PF07660"/>
    </source>
</evidence>
<evidence type="ECO:0000256" key="3">
    <source>
        <dbReference type="ARBA" id="ARBA00022452"/>
    </source>
</evidence>
<evidence type="ECO:0000256" key="1">
    <source>
        <dbReference type="ARBA" id="ARBA00004571"/>
    </source>
</evidence>
<organism evidence="10 11">
    <name type="scientific">Pedobacter ginsenosidimutans</name>
    <dbReference type="NCBI Taxonomy" id="687842"/>
    <lineage>
        <taxon>Bacteria</taxon>
        <taxon>Pseudomonadati</taxon>
        <taxon>Bacteroidota</taxon>
        <taxon>Sphingobacteriia</taxon>
        <taxon>Sphingobacteriales</taxon>
        <taxon>Sphingobacteriaceae</taxon>
        <taxon>Pedobacter</taxon>
    </lineage>
</organism>
<dbReference type="InterPro" id="IPR039426">
    <property type="entry name" value="TonB-dep_rcpt-like"/>
</dbReference>
<dbReference type="InterPro" id="IPR023997">
    <property type="entry name" value="TonB-dep_OMP_SusC/RagA_CS"/>
</dbReference>
<dbReference type="STRING" id="687842.ASU31_07140"/>
<reference evidence="10 11" key="1">
    <citation type="submission" date="2015-11" db="EMBL/GenBank/DDBJ databases">
        <title>Sequence of Pedobacter ginsenosidimutans.</title>
        <authorList>
            <person name="Carson E."/>
            <person name="Keyser V."/>
            <person name="Newman J."/>
            <person name="Miller J."/>
        </authorList>
    </citation>
    <scope>NUCLEOTIDE SEQUENCE [LARGE SCALE GENOMIC DNA]</scope>
    <source>
        <strain evidence="10 11">KACC 14530</strain>
    </source>
</reference>
<dbReference type="InterPro" id="IPR011662">
    <property type="entry name" value="Secretin/TonB_short_N"/>
</dbReference>
<keyword evidence="5 7" id="KW-0472">Membrane</keyword>
<evidence type="ECO:0000256" key="4">
    <source>
        <dbReference type="ARBA" id="ARBA00022692"/>
    </source>
</evidence>
<comment type="similarity">
    <text evidence="7">Belongs to the TonB-dependent receptor family.</text>
</comment>
<dbReference type="InterPro" id="IPR036942">
    <property type="entry name" value="Beta-barrel_TonB_sf"/>
</dbReference>
<dbReference type="AlphaFoldDB" id="A0A0T5VRU2"/>
<feature type="domain" description="Secretin/TonB short N-terminal" evidence="8">
    <location>
        <begin position="68"/>
        <end position="117"/>
    </location>
</feature>
<dbReference type="InterPro" id="IPR037066">
    <property type="entry name" value="Plug_dom_sf"/>
</dbReference>
<dbReference type="NCBIfam" id="TIGR04057">
    <property type="entry name" value="SusC_RagA_signa"/>
    <property type="match status" value="1"/>
</dbReference>
<dbReference type="EMBL" id="LMZQ01000004">
    <property type="protein sequence ID" value="KRT16587.1"/>
    <property type="molecule type" value="Genomic_DNA"/>
</dbReference>
<dbReference type="Gene3D" id="2.170.130.10">
    <property type="entry name" value="TonB-dependent receptor, plug domain"/>
    <property type="match status" value="1"/>
</dbReference>
<dbReference type="InterPro" id="IPR023996">
    <property type="entry name" value="TonB-dep_OMP_SusC/RagA"/>
</dbReference>
<proteinExistence type="inferred from homology"/>
<sequence length="1222" mass="135741">MYKIYIKNLCTPPGYIPKFLRMMKLITVIMLASLVQVSAASFGQLVTLKEKNVTFEKVFREIRKQSGYDVLLSTNKIKTSTTLNVDFNNSTVEEVMNKIVSGRELTYTVEDRTILIKLKEKSVFDKVLGYFIAVKVTGKVKDKNGAVLPGVSVREKGAANAVSTSSSGDYSISVKEGATLVFSFIGYRTIEVEVGSKTSINVVLEEDANELKDVNIISTGYQNLNKKLFTGAATALKGADVKQDGITDVSRMLEGRVAGVSVQNVSGTFGAAPKIRVRGATSITGDNKPLWVVDGVILEDVVNISNEQLSSGDVSTLIGSSVAGINADDIESFNILKDAAATAQYGARAMNGVVVITTKKGRIGKPLISYTGNFSTYLKPTYDSYNIMNSSDQMSVYSELARKGWLNHSSASRAADGGVFTKMYQLINTYDASSGTFALANTPEARNSFLSRYATANTDWFDVLFKNSLMQEHAISVSSGTEKSQLYFSTSYLNDNGWAIGNDVERYTANVNAVFNLSDKLSVNFITTGSIRNQKAPGTVGRVSNPVEGTYSRDFDINPFSYALNTSRTLTAFDQNGNRENFTRNFANFNILNELDNNSLDLSMLDFKLQGGLGYKFVKHFKYDFLASMRYVKSGNEHKVKENSNMANAYRANGDSYIQDNNRFLFRDPEHPELQPVVVLPYGGFYNTTDDFLKSYMVRNSIEYDNTIDEKHLINVYAFQEMRMADRQTKSMIGYGYQYDKGGVPFIDPNIVKQATLNNLNYYSMNHRYDRFAAFMTRAAYSYDGKYSFNATGRYDGSNQLGSSATARWLPTWNISGAWNIDREKFFENERLMKILNRATIRATYGLTASLGSATNSALVLRNGSSLRPYTNETESVMNIEYIENRDLTWEKQYETNIGLDLGFFKDKLNITVDLYNRNGFDLISPLRTSGIGGQYLTTANYADMNTKGIEVTLSGPIIKTAEWSWRSNFNFGYNKNKVTKLSSPQSIFSLVTADGGPLQGFPYRGLYSVDFTGLNHDTGIPEFINEKGEKSGDVYMQSLETKYLKYEGPTDPKLTGGFYNSVSYKGFTFGSLFTFSAGNKIRLNPVFATSYSDLDALPNEFKDRWTLPGDELKTNIPSILDVEAAANIDGTYPYNTYNYSTARVADGSFIRLKQLSLSYALPARILKTIGANNASISAVANNFWLIYSDKKLKGQDPEFFASGGVALPIPKQYTLSLKVGF</sequence>
<dbReference type="GO" id="GO:0009279">
    <property type="term" value="C:cell outer membrane"/>
    <property type="evidence" value="ECO:0007669"/>
    <property type="project" value="UniProtKB-SubCell"/>
</dbReference>
<keyword evidence="2 7" id="KW-0813">Transport</keyword>
<evidence type="ECO:0000256" key="7">
    <source>
        <dbReference type="PROSITE-ProRule" id="PRU01360"/>
    </source>
</evidence>
<dbReference type="Gene3D" id="2.60.40.1120">
    <property type="entry name" value="Carboxypeptidase-like, regulatory domain"/>
    <property type="match status" value="1"/>
</dbReference>
<dbReference type="SUPFAM" id="SSF49464">
    <property type="entry name" value="Carboxypeptidase regulatory domain-like"/>
    <property type="match status" value="1"/>
</dbReference>
<dbReference type="Pfam" id="PF13715">
    <property type="entry name" value="CarbopepD_reg_2"/>
    <property type="match status" value="1"/>
</dbReference>
<feature type="domain" description="TonB-dependent receptor plug" evidence="9">
    <location>
        <begin position="230"/>
        <end position="353"/>
    </location>
</feature>
<evidence type="ECO:0000256" key="2">
    <source>
        <dbReference type="ARBA" id="ARBA00022448"/>
    </source>
</evidence>
<keyword evidence="6 7" id="KW-0998">Cell outer membrane</keyword>
<evidence type="ECO:0000313" key="10">
    <source>
        <dbReference type="EMBL" id="KRT16587.1"/>
    </source>
</evidence>
<dbReference type="Pfam" id="PF07660">
    <property type="entry name" value="STN"/>
    <property type="match status" value="1"/>
</dbReference>
<dbReference type="InterPro" id="IPR012910">
    <property type="entry name" value="Plug_dom"/>
</dbReference>
<evidence type="ECO:0000313" key="11">
    <source>
        <dbReference type="Proteomes" id="UP000051950"/>
    </source>
</evidence>
<dbReference type="Proteomes" id="UP000051950">
    <property type="component" value="Unassembled WGS sequence"/>
</dbReference>
<dbReference type="PROSITE" id="PS52016">
    <property type="entry name" value="TONB_DEPENDENT_REC_3"/>
    <property type="match status" value="1"/>
</dbReference>
<gene>
    <name evidence="10" type="ORF">ASU31_07140</name>
</gene>
<dbReference type="Gene3D" id="2.40.170.20">
    <property type="entry name" value="TonB-dependent receptor, beta-barrel domain"/>
    <property type="match status" value="1"/>
</dbReference>
<keyword evidence="4 7" id="KW-0812">Transmembrane</keyword>
<accession>A0A0T5VRU2</accession>
<keyword evidence="3 7" id="KW-1134">Transmembrane beta strand</keyword>
<protein>
    <submittedName>
        <fullName evidence="10">SusC/RagA family TonB-linked outer membrane protein</fullName>
    </submittedName>
</protein>
<keyword evidence="11" id="KW-1185">Reference proteome</keyword>
<comment type="subcellular location">
    <subcellularLocation>
        <location evidence="1 7">Cell outer membrane</location>
        <topology evidence="1 7">Multi-pass membrane protein</topology>
    </subcellularLocation>
</comment>
<dbReference type="InterPro" id="IPR008969">
    <property type="entry name" value="CarboxyPept-like_regulatory"/>
</dbReference>
<dbReference type="NCBIfam" id="TIGR04056">
    <property type="entry name" value="OMP_RagA_SusC"/>
    <property type="match status" value="1"/>
</dbReference>
<dbReference type="SUPFAM" id="SSF56935">
    <property type="entry name" value="Porins"/>
    <property type="match status" value="1"/>
</dbReference>
<evidence type="ECO:0000256" key="5">
    <source>
        <dbReference type="ARBA" id="ARBA00023136"/>
    </source>
</evidence>